<keyword evidence="2" id="KW-0255">Endonuclease</keyword>
<proteinExistence type="predicted"/>
<dbReference type="GO" id="GO:0004519">
    <property type="term" value="F:endonuclease activity"/>
    <property type="evidence" value="ECO:0007669"/>
    <property type="project" value="UniProtKB-KW"/>
</dbReference>
<keyword evidence="2" id="KW-0540">Nuclease</keyword>
<reference evidence="2 3" key="1">
    <citation type="submission" date="2018-03" db="EMBL/GenBank/DDBJ databases">
        <title>Genomic Encyclopedia of Archaeal and Bacterial Type Strains, Phase II (KMG-II): from individual species to whole genera.</title>
        <authorList>
            <person name="Goeker M."/>
        </authorList>
    </citation>
    <scope>NUCLEOTIDE SEQUENCE [LARGE SCALE GENOMIC DNA]</scope>
    <source>
        <strain evidence="2 3">DSM 24859</strain>
    </source>
</reference>
<dbReference type="AlphaFoldDB" id="A0A2P8HGI2"/>
<dbReference type="CDD" id="cd09881">
    <property type="entry name" value="PIN_VapC4-5_FitB-like"/>
    <property type="match status" value="1"/>
</dbReference>
<sequence>MYKKIEANEKLTEQDCLPIISVVSYGEILSFAQQHNWGGKKKQEVQKFITKIIVIDINSSDASLLDAYATIDAYSKGNLPENPLAGSAIKMGKNDLWIAATAKIANAKLLTIDGDFDHLNRKFIEVVKYKHV</sequence>
<protein>
    <submittedName>
        <fullName evidence="2">tRNA(fMet)-specific endonuclease VapC</fullName>
    </submittedName>
</protein>
<evidence type="ECO:0000313" key="2">
    <source>
        <dbReference type="EMBL" id="PSL45332.1"/>
    </source>
</evidence>
<evidence type="ECO:0000259" key="1">
    <source>
        <dbReference type="Pfam" id="PF01850"/>
    </source>
</evidence>
<dbReference type="SUPFAM" id="SSF88723">
    <property type="entry name" value="PIN domain-like"/>
    <property type="match status" value="1"/>
</dbReference>
<dbReference type="Pfam" id="PF01850">
    <property type="entry name" value="PIN"/>
    <property type="match status" value="1"/>
</dbReference>
<keyword evidence="2" id="KW-0378">Hydrolase</keyword>
<dbReference type="InterPro" id="IPR002716">
    <property type="entry name" value="PIN_dom"/>
</dbReference>
<feature type="domain" description="PIN" evidence="1">
    <location>
        <begin position="19"/>
        <end position="121"/>
    </location>
</feature>
<name>A0A2P8HGI2_CHINA</name>
<dbReference type="RefSeq" id="WP_158267063.1">
    <property type="nucleotide sequence ID" value="NZ_PYAW01000004.1"/>
</dbReference>
<dbReference type="EMBL" id="PYAW01000004">
    <property type="protein sequence ID" value="PSL45332.1"/>
    <property type="molecule type" value="Genomic_DNA"/>
</dbReference>
<accession>A0A2P8HGI2</accession>
<dbReference type="Proteomes" id="UP000240971">
    <property type="component" value="Unassembled WGS sequence"/>
</dbReference>
<dbReference type="OrthoDB" id="1443334at2"/>
<gene>
    <name evidence="2" type="ORF">CLV51_10434</name>
</gene>
<organism evidence="2 3">
    <name type="scientific">Chitinophaga niastensis</name>
    <dbReference type="NCBI Taxonomy" id="536980"/>
    <lineage>
        <taxon>Bacteria</taxon>
        <taxon>Pseudomonadati</taxon>
        <taxon>Bacteroidota</taxon>
        <taxon>Chitinophagia</taxon>
        <taxon>Chitinophagales</taxon>
        <taxon>Chitinophagaceae</taxon>
        <taxon>Chitinophaga</taxon>
    </lineage>
</organism>
<dbReference type="InterPro" id="IPR029060">
    <property type="entry name" value="PIN-like_dom_sf"/>
</dbReference>
<keyword evidence="3" id="KW-1185">Reference proteome</keyword>
<comment type="caution">
    <text evidence="2">The sequence shown here is derived from an EMBL/GenBank/DDBJ whole genome shotgun (WGS) entry which is preliminary data.</text>
</comment>
<evidence type="ECO:0000313" key="3">
    <source>
        <dbReference type="Proteomes" id="UP000240971"/>
    </source>
</evidence>
<dbReference type="Gene3D" id="3.40.50.1010">
    <property type="entry name" value="5'-nuclease"/>
    <property type="match status" value="1"/>
</dbReference>